<dbReference type="InterPro" id="IPR019800">
    <property type="entry name" value="Glyco_hydro_3_AS"/>
</dbReference>
<dbReference type="FunFam" id="3.40.50.1700:FF:000003">
    <property type="entry name" value="Probable beta-glucosidase"/>
    <property type="match status" value="1"/>
</dbReference>
<dbReference type="EC" id="3.2.1.21" evidence="10"/>
<dbReference type="InterPro" id="IPR026891">
    <property type="entry name" value="Fn3-like"/>
</dbReference>
<keyword evidence="7 10" id="KW-0119">Carbohydrate metabolism</keyword>
<reference evidence="13 14" key="1">
    <citation type="journal article" date="2014" name="Genome Biol. Evol.">
        <title>Comparative genomics and transcriptomics analyses reveal divergent lifestyle features of nematode endoparasitic fungus Hirsutella minnesotensis.</title>
        <authorList>
            <person name="Lai Y."/>
            <person name="Liu K."/>
            <person name="Zhang X."/>
            <person name="Zhang X."/>
            <person name="Li K."/>
            <person name="Wang N."/>
            <person name="Shu C."/>
            <person name="Wu Y."/>
            <person name="Wang C."/>
            <person name="Bushley K.E."/>
            <person name="Xiang M."/>
            <person name="Liu X."/>
        </authorList>
    </citation>
    <scope>NUCLEOTIDE SEQUENCE [LARGE SCALE GENOMIC DNA]</scope>
    <source>
        <strain evidence="13 14">3608</strain>
    </source>
</reference>
<feature type="domain" description="Fibronectin type III-like" evidence="12">
    <location>
        <begin position="740"/>
        <end position="809"/>
    </location>
</feature>
<evidence type="ECO:0000256" key="5">
    <source>
        <dbReference type="ARBA" id="ARBA00022801"/>
    </source>
</evidence>
<evidence type="ECO:0000313" key="13">
    <source>
        <dbReference type="EMBL" id="KJZ73426.1"/>
    </source>
</evidence>
<dbReference type="UniPathway" id="UPA00696"/>
<dbReference type="SMART" id="SM01217">
    <property type="entry name" value="Fn3_like"/>
    <property type="match status" value="1"/>
</dbReference>
<keyword evidence="5 10" id="KW-0378">Hydrolase</keyword>
<feature type="compositionally biased region" description="Low complexity" evidence="11">
    <location>
        <begin position="701"/>
        <end position="710"/>
    </location>
</feature>
<name>A0A0F7ZI50_9HYPO</name>
<evidence type="ECO:0000256" key="8">
    <source>
        <dbReference type="ARBA" id="ARBA00023295"/>
    </source>
</evidence>
<dbReference type="InterPro" id="IPR017853">
    <property type="entry name" value="GH"/>
</dbReference>
<proteinExistence type="inferred from homology"/>
<dbReference type="Gene3D" id="2.60.40.10">
    <property type="entry name" value="Immunoglobulins"/>
    <property type="match status" value="1"/>
</dbReference>
<evidence type="ECO:0000256" key="3">
    <source>
        <dbReference type="ARBA" id="ARBA00005336"/>
    </source>
</evidence>
<dbReference type="PANTHER" id="PTHR42715:SF29">
    <property type="entry name" value="BETA-GLUCOSIDASE A-RELATED"/>
    <property type="match status" value="1"/>
</dbReference>
<dbReference type="InterPro" id="IPR050288">
    <property type="entry name" value="Cellulose_deg_GH3"/>
</dbReference>
<dbReference type="Pfam" id="PF00933">
    <property type="entry name" value="Glyco_hydro_3"/>
    <property type="match status" value="1"/>
</dbReference>
<evidence type="ECO:0000256" key="2">
    <source>
        <dbReference type="ARBA" id="ARBA00004987"/>
    </source>
</evidence>
<dbReference type="FunFam" id="3.20.20.300:FF:000002">
    <property type="entry name" value="Probable beta-glucosidase"/>
    <property type="match status" value="1"/>
</dbReference>
<evidence type="ECO:0000256" key="6">
    <source>
        <dbReference type="ARBA" id="ARBA00023180"/>
    </source>
</evidence>
<organism evidence="13 14">
    <name type="scientific">Hirsutella minnesotensis 3608</name>
    <dbReference type="NCBI Taxonomy" id="1043627"/>
    <lineage>
        <taxon>Eukaryota</taxon>
        <taxon>Fungi</taxon>
        <taxon>Dikarya</taxon>
        <taxon>Ascomycota</taxon>
        <taxon>Pezizomycotina</taxon>
        <taxon>Sordariomycetes</taxon>
        <taxon>Hypocreomycetidae</taxon>
        <taxon>Hypocreales</taxon>
        <taxon>Ophiocordycipitaceae</taxon>
        <taxon>Hirsutella</taxon>
    </lineage>
</organism>
<dbReference type="InterPro" id="IPR036881">
    <property type="entry name" value="Glyco_hydro_3_C_sf"/>
</dbReference>
<dbReference type="SUPFAM" id="SSF51445">
    <property type="entry name" value="(Trans)glycosidases"/>
    <property type="match status" value="1"/>
</dbReference>
<dbReference type="SUPFAM" id="SSF52279">
    <property type="entry name" value="Beta-D-glucan exohydrolase, C-terminal domain"/>
    <property type="match status" value="1"/>
</dbReference>
<dbReference type="PANTHER" id="PTHR42715">
    <property type="entry name" value="BETA-GLUCOSIDASE"/>
    <property type="match status" value="1"/>
</dbReference>
<feature type="region of interest" description="Disordered" evidence="11">
    <location>
        <begin position="678"/>
        <end position="714"/>
    </location>
</feature>
<dbReference type="GO" id="GO:0008422">
    <property type="term" value="F:beta-glucosidase activity"/>
    <property type="evidence" value="ECO:0007669"/>
    <property type="project" value="UniProtKB-EC"/>
</dbReference>
<accession>A0A0F7ZI50</accession>
<dbReference type="InterPro" id="IPR036962">
    <property type="entry name" value="Glyco_hydro_3_N_sf"/>
</dbReference>
<evidence type="ECO:0000259" key="12">
    <source>
        <dbReference type="SMART" id="SM01217"/>
    </source>
</evidence>
<dbReference type="GO" id="GO:0030245">
    <property type="term" value="P:cellulose catabolic process"/>
    <property type="evidence" value="ECO:0007669"/>
    <property type="project" value="UniProtKB-UniPathway"/>
</dbReference>
<evidence type="ECO:0000313" key="14">
    <source>
        <dbReference type="Proteomes" id="UP000054481"/>
    </source>
</evidence>
<dbReference type="EMBL" id="KQ030535">
    <property type="protein sequence ID" value="KJZ73426.1"/>
    <property type="molecule type" value="Genomic_DNA"/>
</dbReference>
<comment type="similarity">
    <text evidence="3 10">Belongs to the glycosyl hydrolase 3 family.</text>
</comment>
<comment type="catalytic activity">
    <reaction evidence="1 10">
        <text>Hydrolysis of terminal, non-reducing beta-D-glucosyl residues with release of beta-D-glucose.</text>
        <dbReference type="EC" id="3.2.1.21"/>
    </reaction>
</comment>
<dbReference type="PROSITE" id="PS00775">
    <property type="entry name" value="GLYCOSYL_HYDROL_F3"/>
    <property type="match status" value="1"/>
</dbReference>
<evidence type="ECO:0000256" key="10">
    <source>
        <dbReference type="RuleBase" id="RU361161"/>
    </source>
</evidence>
<dbReference type="Gene3D" id="3.40.50.1700">
    <property type="entry name" value="Glycoside hydrolase family 3 C-terminal domain"/>
    <property type="match status" value="1"/>
</dbReference>
<dbReference type="InterPro" id="IPR002772">
    <property type="entry name" value="Glyco_hydro_3_C"/>
</dbReference>
<gene>
    <name evidence="13" type="ORF">HIM_07220</name>
</gene>
<keyword evidence="14" id="KW-1185">Reference proteome</keyword>
<keyword evidence="6" id="KW-0325">Glycoprotein</keyword>
<evidence type="ECO:0000256" key="9">
    <source>
        <dbReference type="ARBA" id="ARBA00023326"/>
    </source>
</evidence>
<evidence type="ECO:0000256" key="11">
    <source>
        <dbReference type="SAM" id="MobiDB-lite"/>
    </source>
</evidence>
<protein>
    <recommendedName>
        <fullName evidence="10">beta-glucosidase</fullName>
        <ecNumber evidence="10">3.2.1.21</ecNumber>
    </recommendedName>
</protein>
<evidence type="ECO:0000256" key="1">
    <source>
        <dbReference type="ARBA" id="ARBA00000448"/>
    </source>
</evidence>
<keyword evidence="8 10" id="KW-0326">Glycosidase</keyword>
<evidence type="ECO:0000256" key="7">
    <source>
        <dbReference type="ARBA" id="ARBA00023277"/>
    </source>
</evidence>
<keyword evidence="9 10" id="KW-0624">Polysaccharide degradation</keyword>
<evidence type="ECO:0000256" key="4">
    <source>
        <dbReference type="ARBA" id="ARBA00022729"/>
    </source>
</evidence>
<dbReference type="OrthoDB" id="416222at2759"/>
<dbReference type="PRINTS" id="PR00133">
    <property type="entry name" value="GLHYDRLASE3"/>
</dbReference>
<keyword evidence="4" id="KW-0732">Signal</keyword>
<comment type="pathway">
    <text evidence="2 10">Glycan metabolism; cellulose degradation.</text>
</comment>
<dbReference type="Pfam" id="PF14310">
    <property type="entry name" value="Fn3-like"/>
    <property type="match status" value="1"/>
</dbReference>
<sequence length="825" mass="89924">MYAGAEGWTEARAKAEAFVSKLTLAEKVNLTTGSGWMADNCLGNTGSVPRLGLRALCLQDGPVGLRFSDYNSAFPSGQTVGATWSRKIWAARGRALGAEAKGKGIDVILAPSSGPLGRVPAGGRNNEGFGSDPYLQGQAAAEMVQGIQSEGVIACAKHWIANEQEHFREFISSNVDDKTMHELYAWPFADAVRAGVGSIMCSYNQINNSYACQNSKMMNGILKGEMGFQGFVVSDWMAQHSGVASALAGLDMTMAGDIDWSSFGRSYWGSNLTMAVLNGTVPEWRIDDMAMRIMSAFFKVGNEVESLPKTNFNSWSRHVSGFGNQAIGENYGVINGLVDVRKGKEHANHIRDSAAKGTVILKNNGILPLRAPRFLAVVGEDARTNPQGPNSCRDRACNNGTLAMTWGSGTANFPYLIDPHSALQRQAIDDGTRYESVLTNKDWASIETVISQPHAIAIVFVNAASGEGYLKVEGNAGDRSNLNLWNNGDELIKNVSSVNPRTIVVIHSVGPVLMEWHTNPNISAILWAGLPGQESGNSIVDILYGKKSPGRSPFSWGPSRESYGTDIIYEDQGEWPPQQDFKEGLFVDYRHFDKVAPEGSPEAPMYEFGFGLSWSEFEYSDLVIERHSAPDFVPTTGFAPPAPVLSDKESSMAFAYPPTIRRVRRWIYPWLDTDEHGAPIPDDPEYGISPNTSFPAGATDGGPQPLLPSSGGQGGHPQLWDVMYTVRCTIKNVGSRTTDEIPQLYVSLGGPDEPVRVLRGFDRLEDIGPGMSVEFRAELTRRDVSNWDPVAQNWVVTKHPKRVWVGSSSRDLRLSASLDEGELRD</sequence>
<dbReference type="Gene3D" id="3.20.20.300">
    <property type="entry name" value="Glycoside hydrolase, family 3, N-terminal domain"/>
    <property type="match status" value="1"/>
</dbReference>
<dbReference type="Pfam" id="PF01915">
    <property type="entry name" value="Glyco_hydro_3_C"/>
    <property type="match status" value="1"/>
</dbReference>
<dbReference type="Proteomes" id="UP000054481">
    <property type="component" value="Unassembled WGS sequence"/>
</dbReference>
<dbReference type="InterPro" id="IPR013783">
    <property type="entry name" value="Ig-like_fold"/>
</dbReference>
<dbReference type="AlphaFoldDB" id="A0A0F7ZI50"/>
<dbReference type="InterPro" id="IPR001764">
    <property type="entry name" value="Glyco_hydro_3_N"/>
</dbReference>